<dbReference type="PANTHER" id="PTHR47632:SF3">
    <property type="entry name" value="G-PROTEIN COUPLED RECEPTORS FAMILY 1 PROFILE DOMAIN-CONTAINING PROTEIN"/>
    <property type="match status" value="1"/>
</dbReference>
<accession>A0A6V7V8A1</accession>
<keyword evidence="3 5" id="KW-1133">Transmembrane helix</keyword>
<feature type="transmembrane region" description="Helical" evidence="5">
    <location>
        <begin position="299"/>
        <end position="319"/>
    </location>
</feature>
<evidence type="ECO:0000256" key="3">
    <source>
        <dbReference type="ARBA" id="ARBA00022989"/>
    </source>
</evidence>
<gene>
    <name evidence="7" type="ORF">MENT_LOCUS22595</name>
</gene>
<dbReference type="OrthoDB" id="10011262at2759"/>
<keyword evidence="2 5" id="KW-0812">Transmembrane</keyword>
<feature type="transmembrane region" description="Helical" evidence="5">
    <location>
        <begin position="117"/>
        <end position="140"/>
    </location>
</feature>
<evidence type="ECO:0000256" key="2">
    <source>
        <dbReference type="ARBA" id="ARBA00022692"/>
    </source>
</evidence>
<name>A0A6V7V8A1_MELEN</name>
<feature type="transmembrane region" description="Helical" evidence="5">
    <location>
        <begin position="77"/>
        <end position="105"/>
    </location>
</feature>
<dbReference type="InterPro" id="IPR000276">
    <property type="entry name" value="GPCR_Rhodpsn"/>
</dbReference>
<dbReference type="PANTHER" id="PTHR47632">
    <property type="entry name" value="FMRFAMIDE PEPTIDE RECEPTOR FAMILY-RELATED"/>
    <property type="match status" value="1"/>
</dbReference>
<evidence type="ECO:0000256" key="4">
    <source>
        <dbReference type="ARBA" id="ARBA00023136"/>
    </source>
</evidence>
<comment type="subcellular location">
    <subcellularLocation>
        <location evidence="1">Membrane</location>
    </subcellularLocation>
</comment>
<evidence type="ECO:0000256" key="1">
    <source>
        <dbReference type="ARBA" id="ARBA00004370"/>
    </source>
</evidence>
<evidence type="ECO:0000313" key="8">
    <source>
        <dbReference type="Proteomes" id="UP000580250"/>
    </source>
</evidence>
<dbReference type="EMBL" id="CAJEWN010000179">
    <property type="protein sequence ID" value="CAD2171149.1"/>
    <property type="molecule type" value="Genomic_DNA"/>
</dbReference>
<dbReference type="PRINTS" id="PR00237">
    <property type="entry name" value="GPCRRHODOPSN"/>
</dbReference>
<comment type="caution">
    <text evidence="7">The sequence shown here is derived from an EMBL/GenBank/DDBJ whole genome shotgun (WGS) entry which is preliminary data.</text>
</comment>
<evidence type="ECO:0000313" key="7">
    <source>
        <dbReference type="EMBL" id="CAD2171149.1"/>
    </source>
</evidence>
<feature type="transmembrane region" description="Helical" evidence="5">
    <location>
        <begin position="331"/>
        <end position="356"/>
    </location>
</feature>
<dbReference type="InterPro" id="IPR053326">
    <property type="entry name" value="GPCR1-like"/>
</dbReference>
<feature type="transmembrane region" description="Helical" evidence="5">
    <location>
        <begin position="201"/>
        <end position="219"/>
    </location>
</feature>
<dbReference type="Gene3D" id="1.20.1070.10">
    <property type="entry name" value="Rhodopsin 7-helix transmembrane proteins"/>
    <property type="match status" value="1"/>
</dbReference>
<dbReference type="AlphaFoldDB" id="A0A6V7V8A1"/>
<dbReference type="GO" id="GO:0004930">
    <property type="term" value="F:G protein-coupled receptor activity"/>
    <property type="evidence" value="ECO:0007669"/>
    <property type="project" value="InterPro"/>
</dbReference>
<feature type="transmembrane region" description="Helical" evidence="5">
    <location>
        <begin position="160"/>
        <end position="189"/>
    </location>
</feature>
<dbReference type="Proteomes" id="UP000580250">
    <property type="component" value="Unassembled WGS sequence"/>
</dbReference>
<sequence length="540" mass="60660">MNQNLDYMEEYGDGTFELQATILPNECSYPIGSSSYKNAANVRYLFRHGIINWPNFTHCLPNCGLCTQFASDHAYQIYNLVVIGFLLPFISLCGLCGNILSAFIYSRPALRHSYTGSIYLSALGCSDTAVILTALFLFFIDSIRRYSLNLSILYGTLSPVVYPAGMIAQTCSVYFTIVAAVDCFVQVCMPTKIKRLFSSQLFTKCLASGILAFAFIYNIPHCFESILLDCWHPNFQSQSVEVCPAPLRFHPTYMLIYYKYMYAIFLAVGPLIVLIVLNIIVIIATVFCKKGNSADNLALILVVLLFILCNTVALLINIFETHLASSMSWRINYIIDISNLLVVFNSSFNFVIYYNFSRPFRCTFSRHFGPTTSPQKSHSSLCGHSAIMRHHTLDYTNKSRISNGSKNGQNGFVLQKCTRSQSLSAVPSTTPFIMGTSSNEYCNRREIIGNEERDNLNEENLKVEDFRKETILEEGGENFTHKIKIKHSNKTINNSQQQQPQQNPLISSNIKSKSKVNCTVSHNQQKCIDRSSSGSSGISV</sequence>
<dbReference type="CDD" id="cd14978">
    <property type="entry name" value="7tmA_FMRFamide_R-like"/>
    <property type="match status" value="1"/>
</dbReference>
<dbReference type="SUPFAM" id="SSF81321">
    <property type="entry name" value="Family A G protein-coupled receptor-like"/>
    <property type="match status" value="1"/>
</dbReference>
<feature type="domain" description="G-protein coupled receptors family 1 profile" evidence="6">
    <location>
        <begin position="97"/>
        <end position="353"/>
    </location>
</feature>
<reference evidence="7 8" key="1">
    <citation type="submission" date="2020-08" db="EMBL/GenBank/DDBJ databases">
        <authorList>
            <person name="Koutsovoulos G."/>
            <person name="Danchin GJ E."/>
        </authorList>
    </citation>
    <scope>NUCLEOTIDE SEQUENCE [LARGE SCALE GENOMIC DNA]</scope>
</reference>
<organism evidence="7 8">
    <name type="scientific">Meloidogyne enterolobii</name>
    <name type="common">Root-knot nematode worm</name>
    <name type="synonym">Meloidogyne mayaguensis</name>
    <dbReference type="NCBI Taxonomy" id="390850"/>
    <lineage>
        <taxon>Eukaryota</taxon>
        <taxon>Metazoa</taxon>
        <taxon>Ecdysozoa</taxon>
        <taxon>Nematoda</taxon>
        <taxon>Chromadorea</taxon>
        <taxon>Rhabditida</taxon>
        <taxon>Tylenchina</taxon>
        <taxon>Tylenchomorpha</taxon>
        <taxon>Tylenchoidea</taxon>
        <taxon>Meloidogynidae</taxon>
        <taxon>Meloidogyninae</taxon>
        <taxon>Meloidogyne</taxon>
    </lineage>
</organism>
<dbReference type="GO" id="GO:0016020">
    <property type="term" value="C:membrane"/>
    <property type="evidence" value="ECO:0007669"/>
    <property type="project" value="UniProtKB-SubCell"/>
</dbReference>
<dbReference type="PROSITE" id="PS50262">
    <property type="entry name" value="G_PROTEIN_RECEP_F1_2"/>
    <property type="match status" value="1"/>
</dbReference>
<keyword evidence="4 5" id="KW-0472">Membrane</keyword>
<protein>
    <recommendedName>
        <fullName evidence="6">G-protein coupled receptors family 1 profile domain-containing protein</fullName>
    </recommendedName>
</protein>
<evidence type="ECO:0000256" key="5">
    <source>
        <dbReference type="SAM" id="Phobius"/>
    </source>
</evidence>
<feature type="transmembrane region" description="Helical" evidence="5">
    <location>
        <begin position="260"/>
        <end position="287"/>
    </location>
</feature>
<evidence type="ECO:0000259" key="6">
    <source>
        <dbReference type="PROSITE" id="PS50262"/>
    </source>
</evidence>
<proteinExistence type="predicted"/>
<dbReference type="InterPro" id="IPR017452">
    <property type="entry name" value="GPCR_Rhodpsn_7TM"/>
</dbReference>